<dbReference type="Pfam" id="PF10099">
    <property type="entry name" value="RskA_C"/>
    <property type="match status" value="1"/>
</dbReference>
<reference evidence="14 15" key="1">
    <citation type="journal article" date="2019" name="Int. J. Syst. Evol. Microbiol.">
        <title>The Global Catalogue of Microorganisms (GCM) 10K type strain sequencing project: providing services to taxonomists for standard genome sequencing and annotation.</title>
        <authorList>
            <consortium name="The Broad Institute Genomics Platform"/>
            <consortium name="The Broad Institute Genome Sequencing Center for Infectious Disease"/>
            <person name="Wu L."/>
            <person name="Ma J."/>
        </authorList>
    </citation>
    <scope>NUCLEOTIDE SEQUENCE [LARGE SCALE GENOMIC DNA]</scope>
    <source>
        <strain evidence="14 15">JCM 14969</strain>
    </source>
</reference>
<dbReference type="InterPro" id="IPR041916">
    <property type="entry name" value="Anti_sigma_zinc_sf"/>
</dbReference>
<dbReference type="PANTHER" id="PTHR37461">
    <property type="entry name" value="ANTI-SIGMA-K FACTOR RSKA"/>
    <property type="match status" value="1"/>
</dbReference>
<feature type="region of interest" description="Disordered" evidence="11">
    <location>
        <begin position="210"/>
        <end position="229"/>
    </location>
</feature>
<gene>
    <name evidence="14" type="ORF">GCM10009789_07150</name>
</gene>
<evidence type="ECO:0000256" key="2">
    <source>
        <dbReference type="ARBA" id="ARBA00004236"/>
    </source>
</evidence>
<accession>A0ABN2CF58</accession>
<dbReference type="PANTHER" id="PTHR37461:SF1">
    <property type="entry name" value="ANTI-SIGMA-K FACTOR RSKA"/>
    <property type="match status" value="1"/>
</dbReference>
<evidence type="ECO:0000256" key="9">
    <source>
        <dbReference type="ARBA" id="ARBA00029829"/>
    </source>
</evidence>
<evidence type="ECO:0000313" key="15">
    <source>
        <dbReference type="Proteomes" id="UP001500393"/>
    </source>
</evidence>
<comment type="subcellular location">
    <subcellularLocation>
        <location evidence="2">Cell membrane</location>
    </subcellularLocation>
    <subcellularLocation>
        <location evidence="1">Membrane</location>
        <topology evidence="1">Single-pass membrane protein</topology>
    </subcellularLocation>
</comment>
<evidence type="ECO:0000256" key="6">
    <source>
        <dbReference type="ARBA" id="ARBA00023015"/>
    </source>
</evidence>
<feature type="compositionally biased region" description="Polar residues" evidence="11">
    <location>
        <begin position="220"/>
        <end position="229"/>
    </location>
</feature>
<dbReference type="RefSeq" id="WP_344209662.1">
    <property type="nucleotide sequence ID" value="NZ_BAAAOS010000007.1"/>
</dbReference>
<keyword evidence="6" id="KW-0805">Transcription regulation</keyword>
<evidence type="ECO:0000313" key="14">
    <source>
        <dbReference type="EMBL" id="GAA1556370.1"/>
    </source>
</evidence>
<evidence type="ECO:0000256" key="4">
    <source>
        <dbReference type="ARBA" id="ARBA00022692"/>
    </source>
</evidence>
<feature type="transmembrane region" description="Helical" evidence="12">
    <location>
        <begin position="88"/>
        <end position="110"/>
    </location>
</feature>
<keyword evidence="3" id="KW-1003">Cell membrane</keyword>
<evidence type="ECO:0000256" key="7">
    <source>
        <dbReference type="ARBA" id="ARBA00023136"/>
    </source>
</evidence>
<evidence type="ECO:0000256" key="11">
    <source>
        <dbReference type="SAM" id="MobiDB-lite"/>
    </source>
</evidence>
<keyword evidence="15" id="KW-1185">Reference proteome</keyword>
<keyword evidence="4 12" id="KW-0812">Transmembrane</keyword>
<evidence type="ECO:0000256" key="1">
    <source>
        <dbReference type="ARBA" id="ARBA00004167"/>
    </source>
</evidence>
<proteinExistence type="predicted"/>
<evidence type="ECO:0000256" key="10">
    <source>
        <dbReference type="ARBA" id="ARBA00030803"/>
    </source>
</evidence>
<keyword evidence="5 12" id="KW-1133">Transmembrane helix</keyword>
<evidence type="ECO:0000259" key="13">
    <source>
        <dbReference type="Pfam" id="PF10099"/>
    </source>
</evidence>
<evidence type="ECO:0000256" key="12">
    <source>
        <dbReference type="SAM" id="Phobius"/>
    </source>
</evidence>
<sequence length="229" mass="24607">MEHLEPEVLAQHALDDAPLSADQEGHLAGCETCRTEVEELRQLADLGRHLEPGDRLEAAPPQVWDRVVEELGLRDAPEYEPKSVRRRLVLVGTLAAAVGLIAGVLGTRIIGGEDTVPQQPPVATTRLDPLEGKSGDGVADLIRSGAETELRVGVNGLPQPQGFYELWLINTDGKRMVSLGILDPSNGGTFVVPPNLTSQGYRIVDVSLEPDDGVPEHSRNSVIRGTLPT</sequence>
<evidence type="ECO:0000256" key="3">
    <source>
        <dbReference type="ARBA" id="ARBA00022475"/>
    </source>
</evidence>
<organism evidence="14 15">
    <name type="scientific">Kribbella sancticallisti</name>
    <dbReference type="NCBI Taxonomy" id="460087"/>
    <lineage>
        <taxon>Bacteria</taxon>
        <taxon>Bacillati</taxon>
        <taxon>Actinomycetota</taxon>
        <taxon>Actinomycetes</taxon>
        <taxon>Propionibacteriales</taxon>
        <taxon>Kribbellaceae</taxon>
        <taxon>Kribbella</taxon>
    </lineage>
</organism>
<keyword evidence="8" id="KW-0804">Transcription</keyword>
<dbReference type="Gene3D" id="1.10.10.1320">
    <property type="entry name" value="Anti-sigma factor, zinc-finger domain"/>
    <property type="match status" value="1"/>
</dbReference>
<dbReference type="Proteomes" id="UP001500393">
    <property type="component" value="Unassembled WGS sequence"/>
</dbReference>
<dbReference type="EMBL" id="BAAAOS010000007">
    <property type="protein sequence ID" value="GAA1556370.1"/>
    <property type="molecule type" value="Genomic_DNA"/>
</dbReference>
<comment type="caution">
    <text evidence="14">The sequence shown here is derived from an EMBL/GenBank/DDBJ whole genome shotgun (WGS) entry which is preliminary data.</text>
</comment>
<protein>
    <recommendedName>
        <fullName evidence="10">Regulator of SigK</fullName>
    </recommendedName>
    <alternativeName>
        <fullName evidence="9">Sigma-K anti-sigma factor RskA</fullName>
    </alternativeName>
</protein>
<name>A0ABN2CF58_9ACTN</name>
<keyword evidence="7 12" id="KW-0472">Membrane</keyword>
<dbReference type="InterPro" id="IPR051474">
    <property type="entry name" value="Anti-sigma-K/W_factor"/>
</dbReference>
<dbReference type="InterPro" id="IPR018764">
    <property type="entry name" value="RskA_C"/>
</dbReference>
<feature type="domain" description="Anti-sigma K factor RskA C-terminal" evidence="13">
    <location>
        <begin position="94"/>
        <end position="216"/>
    </location>
</feature>
<evidence type="ECO:0000256" key="8">
    <source>
        <dbReference type="ARBA" id="ARBA00023163"/>
    </source>
</evidence>
<evidence type="ECO:0000256" key="5">
    <source>
        <dbReference type="ARBA" id="ARBA00022989"/>
    </source>
</evidence>